<dbReference type="GO" id="GO:0098831">
    <property type="term" value="C:presynaptic active zone cytoplasmic component"/>
    <property type="evidence" value="ECO:0007669"/>
    <property type="project" value="TreeGrafter"/>
</dbReference>
<name>A0A818RVP7_9BILA</name>
<evidence type="ECO:0000313" key="2">
    <source>
        <dbReference type="EMBL" id="CAF3663040.1"/>
    </source>
</evidence>
<reference evidence="2" key="1">
    <citation type="submission" date="2021-02" db="EMBL/GenBank/DDBJ databases">
        <authorList>
            <person name="Nowell W R."/>
        </authorList>
    </citation>
    <scope>NUCLEOTIDE SEQUENCE</scope>
</reference>
<dbReference type="PANTHER" id="PTHR10480:SF12">
    <property type="entry name" value="UNC-13, ISOFORM E"/>
    <property type="match status" value="1"/>
</dbReference>
<dbReference type="GO" id="GO:0099525">
    <property type="term" value="P:presynaptic dense core vesicle exocytosis"/>
    <property type="evidence" value="ECO:0007669"/>
    <property type="project" value="TreeGrafter"/>
</dbReference>
<dbReference type="GO" id="GO:0035249">
    <property type="term" value="P:synaptic transmission, glutamatergic"/>
    <property type="evidence" value="ECO:0007669"/>
    <property type="project" value="TreeGrafter"/>
</dbReference>
<evidence type="ECO:0000313" key="4">
    <source>
        <dbReference type="Proteomes" id="UP000663823"/>
    </source>
</evidence>
<dbReference type="GO" id="GO:0005516">
    <property type="term" value="F:calmodulin binding"/>
    <property type="evidence" value="ECO:0007669"/>
    <property type="project" value="TreeGrafter"/>
</dbReference>
<dbReference type="AlphaFoldDB" id="A0A818RVP7"/>
<evidence type="ECO:0000313" key="1">
    <source>
        <dbReference type="EMBL" id="CAF0961573.1"/>
    </source>
</evidence>
<dbReference type="GO" id="GO:0042734">
    <property type="term" value="C:presynaptic membrane"/>
    <property type="evidence" value="ECO:0007669"/>
    <property type="project" value="TreeGrafter"/>
</dbReference>
<sequence>MENNHPAFEESFDEVLIQVDLFTHSGTDEHQATVKNYLNLLGNEEESDCYELNIAVKDYSLMHEDCIIALYNIKLTQFYEQDS</sequence>
<dbReference type="GO" id="GO:0031594">
    <property type="term" value="C:neuromuscular junction"/>
    <property type="evidence" value="ECO:0007669"/>
    <property type="project" value="TreeGrafter"/>
</dbReference>
<protein>
    <submittedName>
        <fullName evidence="2">Uncharacterized protein</fullName>
    </submittedName>
</protein>
<dbReference type="GO" id="GO:0043195">
    <property type="term" value="C:terminal bouton"/>
    <property type="evidence" value="ECO:0007669"/>
    <property type="project" value="TreeGrafter"/>
</dbReference>
<dbReference type="EMBL" id="CAJOBE010004559">
    <property type="protein sequence ID" value="CAF3937312.1"/>
    <property type="molecule type" value="Genomic_DNA"/>
</dbReference>
<organism evidence="2 4">
    <name type="scientific">Rotaria sordida</name>
    <dbReference type="NCBI Taxonomy" id="392033"/>
    <lineage>
        <taxon>Eukaryota</taxon>
        <taxon>Metazoa</taxon>
        <taxon>Spiralia</taxon>
        <taxon>Gnathifera</taxon>
        <taxon>Rotifera</taxon>
        <taxon>Eurotatoria</taxon>
        <taxon>Bdelloidea</taxon>
        <taxon>Philodinida</taxon>
        <taxon>Philodinidae</taxon>
        <taxon>Rotaria</taxon>
    </lineage>
</organism>
<dbReference type="Proteomes" id="UP000663889">
    <property type="component" value="Unassembled WGS sequence"/>
</dbReference>
<dbReference type="EMBL" id="CAJNOU010000331">
    <property type="protein sequence ID" value="CAF0961573.1"/>
    <property type="molecule type" value="Genomic_DNA"/>
</dbReference>
<dbReference type="Proteomes" id="UP000663874">
    <property type="component" value="Unassembled WGS sequence"/>
</dbReference>
<dbReference type="EMBL" id="CAJOAX010000887">
    <property type="protein sequence ID" value="CAF3663040.1"/>
    <property type="molecule type" value="Genomic_DNA"/>
</dbReference>
<dbReference type="GO" id="GO:0061789">
    <property type="term" value="P:dense core granule priming"/>
    <property type="evidence" value="ECO:0007669"/>
    <property type="project" value="TreeGrafter"/>
</dbReference>
<dbReference type="GO" id="GO:0019992">
    <property type="term" value="F:diacylglycerol binding"/>
    <property type="evidence" value="ECO:0007669"/>
    <property type="project" value="InterPro"/>
</dbReference>
<dbReference type="GO" id="GO:0030672">
    <property type="term" value="C:synaptic vesicle membrane"/>
    <property type="evidence" value="ECO:0007669"/>
    <property type="project" value="TreeGrafter"/>
</dbReference>
<dbReference type="GO" id="GO:0017075">
    <property type="term" value="F:syntaxin-1 binding"/>
    <property type="evidence" value="ECO:0007669"/>
    <property type="project" value="TreeGrafter"/>
</dbReference>
<dbReference type="InterPro" id="IPR027080">
    <property type="entry name" value="Unc-13"/>
</dbReference>
<dbReference type="GO" id="GO:0016082">
    <property type="term" value="P:synaptic vesicle priming"/>
    <property type="evidence" value="ECO:0007669"/>
    <property type="project" value="TreeGrafter"/>
</dbReference>
<comment type="caution">
    <text evidence="2">The sequence shown here is derived from an EMBL/GenBank/DDBJ whole genome shotgun (WGS) entry which is preliminary data.</text>
</comment>
<proteinExistence type="predicted"/>
<dbReference type="Proteomes" id="UP000663823">
    <property type="component" value="Unassembled WGS sequence"/>
</dbReference>
<evidence type="ECO:0000313" key="3">
    <source>
        <dbReference type="EMBL" id="CAF3937312.1"/>
    </source>
</evidence>
<gene>
    <name evidence="3" type="ORF">FNK824_LOCUS22477</name>
    <name evidence="2" type="ORF">OTI717_LOCUS10056</name>
    <name evidence="1" type="ORF">SEV965_LOCUS8792</name>
</gene>
<dbReference type="PANTHER" id="PTHR10480">
    <property type="entry name" value="PROTEIN UNC-13 HOMOLOG"/>
    <property type="match status" value="1"/>
</dbReference>
<accession>A0A818RVP7</accession>
<dbReference type="GO" id="GO:0016081">
    <property type="term" value="P:synaptic vesicle docking"/>
    <property type="evidence" value="ECO:0007669"/>
    <property type="project" value="TreeGrafter"/>
</dbReference>